<evidence type="ECO:0000313" key="2">
    <source>
        <dbReference type="EMBL" id="OGF99756.1"/>
    </source>
</evidence>
<organism evidence="2 3">
    <name type="scientific">Candidatus Gottesmanbacteria bacterium RBG_16_38_7b</name>
    <dbReference type="NCBI Taxonomy" id="1798372"/>
    <lineage>
        <taxon>Bacteria</taxon>
        <taxon>Candidatus Gottesmaniibacteriota</taxon>
    </lineage>
</organism>
<evidence type="ECO:0008006" key="4">
    <source>
        <dbReference type="Google" id="ProtNLM"/>
    </source>
</evidence>
<dbReference type="Pfam" id="PF09136">
    <property type="entry name" value="Glucodextran_B"/>
    <property type="match status" value="1"/>
</dbReference>
<keyword evidence="1" id="KW-1133">Transmembrane helix</keyword>
<evidence type="ECO:0000256" key="1">
    <source>
        <dbReference type="SAM" id="Phobius"/>
    </source>
</evidence>
<comment type="caution">
    <text evidence="2">The sequence shown here is derived from an EMBL/GenBank/DDBJ whole genome shotgun (WGS) entry which is preliminary data.</text>
</comment>
<dbReference type="Gene3D" id="2.60.40.10">
    <property type="entry name" value="Immunoglobulins"/>
    <property type="match status" value="2"/>
</dbReference>
<gene>
    <name evidence="2" type="ORF">A2153_04520</name>
</gene>
<dbReference type="AlphaFoldDB" id="A0A1F5YIH2"/>
<dbReference type="InterPro" id="IPR013783">
    <property type="entry name" value="Ig-like_fold"/>
</dbReference>
<keyword evidence="1" id="KW-0472">Membrane</keyword>
<dbReference type="EMBL" id="MFJB01000052">
    <property type="protein sequence ID" value="OGF99756.1"/>
    <property type="molecule type" value="Genomic_DNA"/>
</dbReference>
<keyword evidence="1" id="KW-0812">Transmembrane</keyword>
<proteinExistence type="predicted"/>
<name>A0A1F5YIH2_9BACT</name>
<protein>
    <recommendedName>
        <fullName evidence="4">Bacterial Ig domain-containing protein</fullName>
    </recommendedName>
</protein>
<reference evidence="2 3" key="1">
    <citation type="journal article" date="2016" name="Nat. Commun.">
        <title>Thousands of microbial genomes shed light on interconnected biogeochemical processes in an aquifer system.</title>
        <authorList>
            <person name="Anantharaman K."/>
            <person name="Brown C.T."/>
            <person name="Hug L.A."/>
            <person name="Sharon I."/>
            <person name="Castelle C.J."/>
            <person name="Probst A.J."/>
            <person name="Thomas B.C."/>
            <person name="Singh A."/>
            <person name="Wilkins M.J."/>
            <person name="Karaoz U."/>
            <person name="Brodie E.L."/>
            <person name="Williams K.H."/>
            <person name="Hubbard S.S."/>
            <person name="Banfield J.F."/>
        </authorList>
    </citation>
    <scope>NUCLEOTIDE SEQUENCE [LARGE SCALE GENOMIC DNA]</scope>
</reference>
<sequence>MNYSSHRLRAQERKVYKKFFWSIVFIIGAVIMAVYIGLPILAKIAIGLSLIGGRNTTINETTSINVMTPVVEPLPSATNSAMISIYGFSEKDRKILVLVNGREEATTDTGKEEKFKFNNIKLSEGENKIEVVAKYQDKRSTATEFFITYKKEPPKLEIAEPTDGQTIMGEAKINITGSTDSGNKVSINDRLVIVDRNGNFTYPITLSAGENIFNFKAEDDAGNSKQLEIKVNYSP</sequence>
<accession>A0A1F5YIH2</accession>
<feature type="transmembrane region" description="Helical" evidence="1">
    <location>
        <begin position="20"/>
        <end position="42"/>
    </location>
</feature>
<dbReference type="Proteomes" id="UP000177396">
    <property type="component" value="Unassembled WGS sequence"/>
</dbReference>
<evidence type="ECO:0000313" key="3">
    <source>
        <dbReference type="Proteomes" id="UP000177396"/>
    </source>
</evidence>